<name>A0A918SEA2_9FLAO</name>
<evidence type="ECO:0000313" key="2">
    <source>
        <dbReference type="EMBL" id="GHA34400.1"/>
    </source>
</evidence>
<dbReference type="RefSeq" id="WP_189604088.1">
    <property type="nucleotide sequence ID" value="NZ_BMXB01000004.1"/>
</dbReference>
<evidence type="ECO:0000313" key="3">
    <source>
        <dbReference type="Proteomes" id="UP000610456"/>
    </source>
</evidence>
<dbReference type="EMBL" id="BMXB01000004">
    <property type="protein sequence ID" value="GHA34400.1"/>
    <property type="molecule type" value="Genomic_DNA"/>
</dbReference>
<proteinExistence type="predicted"/>
<keyword evidence="3" id="KW-1185">Reference proteome</keyword>
<feature type="transmembrane region" description="Helical" evidence="1">
    <location>
        <begin position="85"/>
        <end position="105"/>
    </location>
</feature>
<accession>A0A918SEA2</accession>
<organism evidence="2 3">
    <name type="scientific">Salinimicrobium marinum</name>
    <dbReference type="NCBI Taxonomy" id="680283"/>
    <lineage>
        <taxon>Bacteria</taxon>
        <taxon>Pseudomonadati</taxon>
        <taxon>Bacteroidota</taxon>
        <taxon>Flavobacteriia</taxon>
        <taxon>Flavobacteriales</taxon>
        <taxon>Flavobacteriaceae</taxon>
        <taxon>Salinimicrobium</taxon>
    </lineage>
</organism>
<reference evidence="2" key="1">
    <citation type="journal article" date="2014" name="Int. J. Syst. Evol. Microbiol.">
        <title>Complete genome sequence of Corynebacterium casei LMG S-19264T (=DSM 44701T), isolated from a smear-ripened cheese.</title>
        <authorList>
            <consortium name="US DOE Joint Genome Institute (JGI-PGF)"/>
            <person name="Walter F."/>
            <person name="Albersmeier A."/>
            <person name="Kalinowski J."/>
            <person name="Ruckert C."/>
        </authorList>
    </citation>
    <scope>NUCLEOTIDE SEQUENCE</scope>
    <source>
        <strain evidence="2">KCTC 12719</strain>
    </source>
</reference>
<evidence type="ECO:0000256" key="1">
    <source>
        <dbReference type="SAM" id="Phobius"/>
    </source>
</evidence>
<comment type="caution">
    <text evidence="2">The sequence shown here is derived from an EMBL/GenBank/DDBJ whole genome shotgun (WGS) entry which is preliminary data.</text>
</comment>
<feature type="transmembrane region" description="Helical" evidence="1">
    <location>
        <begin position="51"/>
        <end position="73"/>
    </location>
</feature>
<sequence>MSQQRSLTSRRISSASILKAVITGAGIGILVISFFVFGIDKPNPEWGQYWRIKPLILSSLMGAIGGAFFYFTANRIFRGMNNTMAILLGMVAYFVILWLGVVMGLDGTMWD</sequence>
<feature type="transmembrane region" description="Helical" evidence="1">
    <location>
        <begin position="20"/>
        <end position="39"/>
    </location>
</feature>
<protein>
    <recommendedName>
        <fullName evidence="4">Potassium transporter KefB</fullName>
    </recommendedName>
</protein>
<dbReference type="Proteomes" id="UP000610456">
    <property type="component" value="Unassembled WGS sequence"/>
</dbReference>
<dbReference type="AlphaFoldDB" id="A0A918SEA2"/>
<keyword evidence="1" id="KW-0812">Transmembrane</keyword>
<keyword evidence="1" id="KW-0472">Membrane</keyword>
<evidence type="ECO:0008006" key="4">
    <source>
        <dbReference type="Google" id="ProtNLM"/>
    </source>
</evidence>
<gene>
    <name evidence="2" type="ORF">GCM10007103_14780</name>
</gene>
<reference evidence="2" key="2">
    <citation type="submission" date="2020-09" db="EMBL/GenBank/DDBJ databases">
        <authorList>
            <person name="Sun Q."/>
            <person name="Kim S."/>
        </authorList>
    </citation>
    <scope>NUCLEOTIDE SEQUENCE</scope>
    <source>
        <strain evidence="2">KCTC 12719</strain>
    </source>
</reference>
<keyword evidence="1" id="KW-1133">Transmembrane helix</keyword>